<dbReference type="InterPro" id="IPR017968">
    <property type="entry name" value="Acylphosphatase_CS"/>
</dbReference>
<evidence type="ECO:0000256" key="2">
    <source>
        <dbReference type="ARBA" id="ARBA00012150"/>
    </source>
</evidence>
<dbReference type="PROSITE" id="PS00151">
    <property type="entry name" value="ACYLPHOSPHATASE_2"/>
    <property type="match status" value="1"/>
</dbReference>
<dbReference type="Gene3D" id="3.30.70.100">
    <property type="match status" value="1"/>
</dbReference>
<feature type="active site" evidence="5">
    <location>
        <position position="38"/>
    </location>
</feature>
<keyword evidence="10" id="KW-1185">Reference proteome</keyword>
<dbReference type="EC" id="3.6.1.7" evidence="2 5"/>
<dbReference type="PANTHER" id="PTHR47268">
    <property type="entry name" value="ACYLPHOSPHATASE"/>
    <property type="match status" value="1"/>
</dbReference>
<dbReference type="GO" id="GO:0003998">
    <property type="term" value="F:acylphosphatase activity"/>
    <property type="evidence" value="ECO:0007669"/>
    <property type="project" value="UniProtKB-EC"/>
</dbReference>
<name>A0A1G6H8U2_9BACI</name>
<gene>
    <name evidence="9" type="ORF">SAMN05421734_102375</name>
</gene>
<dbReference type="OrthoDB" id="9808093at2"/>
<dbReference type="STRING" id="1612202.SAMN05421734_102375"/>
<dbReference type="SUPFAM" id="SSF54975">
    <property type="entry name" value="Acylphosphatase/BLUF domain-like"/>
    <property type="match status" value="1"/>
</dbReference>
<evidence type="ECO:0000256" key="5">
    <source>
        <dbReference type="PROSITE-ProRule" id="PRU00520"/>
    </source>
</evidence>
<reference evidence="10" key="1">
    <citation type="submission" date="2016-09" db="EMBL/GenBank/DDBJ databases">
        <authorList>
            <person name="Varghese N."/>
            <person name="Submissions S."/>
        </authorList>
    </citation>
    <scope>NUCLEOTIDE SEQUENCE [LARGE SCALE GENOMIC DNA]</scope>
    <source>
        <strain evidence="10">S5</strain>
    </source>
</reference>
<sequence>MSELSAHLLVSGRVQGVGFRFTTQQKANEIGVVGWVKNNPDGRVEIEVEGDVESVYTFIDAIKAGPSPSAKVEDVDIDVSEEITGYRSFKITN</sequence>
<dbReference type="PANTHER" id="PTHR47268:SF4">
    <property type="entry name" value="ACYLPHOSPHATASE"/>
    <property type="match status" value="1"/>
</dbReference>
<evidence type="ECO:0000313" key="10">
    <source>
        <dbReference type="Proteomes" id="UP000242949"/>
    </source>
</evidence>
<dbReference type="AlphaFoldDB" id="A0A1G6H8U2"/>
<evidence type="ECO:0000313" key="9">
    <source>
        <dbReference type="EMBL" id="SDB90707.1"/>
    </source>
</evidence>
<dbReference type="RefSeq" id="WP_090793486.1">
    <property type="nucleotide sequence ID" value="NZ_FMYI01000002.1"/>
</dbReference>
<feature type="domain" description="Acylphosphatase-like" evidence="8">
    <location>
        <begin position="5"/>
        <end position="93"/>
    </location>
</feature>
<evidence type="ECO:0000256" key="3">
    <source>
        <dbReference type="ARBA" id="ARBA00015991"/>
    </source>
</evidence>
<evidence type="ECO:0000256" key="1">
    <source>
        <dbReference type="ARBA" id="ARBA00005614"/>
    </source>
</evidence>
<keyword evidence="5 6" id="KW-0378">Hydrolase</keyword>
<evidence type="ECO:0000256" key="4">
    <source>
        <dbReference type="ARBA" id="ARBA00047645"/>
    </source>
</evidence>
<evidence type="ECO:0000256" key="7">
    <source>
        <dbReference type="RuleBase" id="RU004168"/>
    </source>
</evidence>
<dbReference type="Proteomes" id="UP000242949">
    <property type="component" value="Unassembled WGS sequence"/>
</dbReference>
<dbReference type="PROSITE" id="PS00150">
    <property type="entry name" value="ACYLPHOSPHATASE_1"/>
    <property type="match status" value="1"/>
</dbReference>
<evidence type="ECO:0000256" key="6">
    <source>
        <dbReference type="RuleBase" id="RU000553"/>
    </source>
</evidence>
<dbReference type="InterPro" id="IPR036046">
    <property type="entry name" value="Acylphosphatase-like_dom_sf"/>
</dbReference>
<dbReference type="PRINTS" id="PR00112">
    <property type="entry name" value="ACYLPHPHTASE"/>
</dbReference>
<dbReference type="EMBL" id="FMYI01000002">
    <property type="protein sequence ID" value="SDB90707.1"/>
    <property type="molecule type" value="Genomic_DNA"/>
</dbReference>
<comment type="similarity">
    <text evidence="1 7">Belongs to the acylphosphatase family.</text>
</comment>
<proteinExistence type="inferred from homology"/>
<dbReference type="PROSITE" id="PS51160">
    <property type="entry name" value="ACYLPHOSPHATASE_3"/>
    <property type="match status" value="1"/>
</dbReference>
<accession>A0A1G6H8U2</accession>
<dbReference type="Pfam" id="PF00708">
    <property type="entry name" value="Acylphosphatase"/>
    <property type="match status" value="1"/>
</dbReference>
<protein>
    <recommendedName>
        <fullName evidence="3 5">Acylphosphatase</fullName>
        <ecNumber evidence="2 5">3.6.1.7</ecNumber>
    </recommendedName>
</protein>
<feature type="active site" evidence="5">
    <location>
        <position position="20"/>
    </location>
</feature>
<organism evidence="9 10">
    <name type="scientific">Pelagirhabdus alkalitolerans</name>
    <dbReference type="NCBI Taxonomy" id="1612202"/>
    <lineage>
        <taxon>Bacteria</taxon>
        <taxon>Bacillati</taxon>
        <taxon>Bacillota</taxon>
        <taxon>Bacilli</taxon>
        <taxon>Bacillales</taxon>
        <taxon>Bacillaceae</taxon>
        <taxon>Pelagirhabdus</taxon>
    </lineage>
</organism>
<evidence type="ECO:0000259" key="8">
    <source>
        <dbReference type="PROSITE" id="PS51160"/>
    </source>
</evidence>
<dbReference type="InterPro" id="IPR020456">
    <property type="entry name" value="Acylphosphatase"/>
</dbReference>
<comment type="catalytic activity">
    <reaction evidence="4 5 6">
        <text>an acyl phosphate + H2O = a carboxylate + phosphate + H(+)</text>
        <dbReference type="Rhea" id="RHEA:14965"/>
        <dbReference type="ChEBI" id="CHEBI:15377"/>
        <dbReference type="ChEBI" id="CHEBI:15378"/>
        <dbReference type="ChEBI" id="CHEBI:29067"/>
        <dbReference type="ChEBI" id="CHEBI:43474"/>
        <dbReference type="ChEBI" id="CHEBI:59918"/>
        <dbReference type="EC" id="3.6.1.7"/>
    </reaction>
</comment>
<dbReference type="InterPro" id="IPR001792">
    <property type="entry name" value="Acylphosphatase-like_dom"/>
</dbReference>